<evidence type="ECO:0008006" key="3">
    <source>
        <dbReference type="Google" id="ProtNLM"/>
    </source>
</evidence>
<proteinExistence type="predicted"/>
<sequence>MSKLLQVVFIAIIMSFMFTGCNSITHHSLEGKIFSLNPNTVQNAKKDINFEVSSIKLGKDLPNYFYGFLIEESKLKNSLQENLNKFYPKNSANNSYKVELNMDFQKDGLLEIQVQANAVYKIYKNENLIKTIEIKSKYTRDTSNLRKDNKELVFAAYFGIPKDLENNPTFQEKYLEYTAYVLNQEIASEQEHFTDLRVRFAYAGAIRLNFAKFIQELNREEL</sequence>
<name>A0ABX5JJ71_9BACT</name>
<dbReference type="PROSITE" id="PS51257">
    <property type="entry name" value="PROKAR_LIPOPROTEIN"/>
    <property type="match status" value="1"/>
</dbReference>
<dbReference type="Proteomes" id="UP000251311">
    <property type="component" value="Unassembled WGS sequence"/>
</dbReference>
<gene>
    <name evidence="1" type="ORF">B0175_07045</name>
</gene>
<dbReference type="EMBL" id="MUXF01000010">
    <property type="protein sequence ID" value="PUE66460.1"/>
    <property type="molecule type" value="Genomic_DNA"/>
</dbReference>
<accession>A0ABX5JJ71</accession>
<organism evidence="1 2">
    <name type="scientific">Arcobacter lacus</name>
    <dbReference type="NCBI Taxonomy" id="1912876"/>
    <lineage>
        <taxon>Bacteria</taxon>
        <taxon>Pseudomonadati</taxon>
        <taxon>Campylobacterota</taxon>
        <taxon>Epsilonproteobacteria</taxon>
        <taxon>Campylobacterales</taxon>
        <taxon>Arcobacteraceae</taxon>
        <taxon>Arcobacter</taxon>
    </lineage>
</organism>
<keyword evidence="2" id="KW-1185">Reference proteome</keyword>
<evidence type="ECO:0000313" key="1">
    <source>
        <dbReference type="EMBL" id="PUE66460.1"/>
    </source>
</evidence>
<evidence type="ECO:0000313" key="2">
    <source>
        <dbReference type="Proteomes" id="UP000251311"/>
    </source>
</evidence>
<dbReference type="RefSeq" id="WP_108527925.1">
    <property type="nucleotide sequence ID" value="NZ_MUXF01000010.1"/>
</dbReference>
<reference evidence="1 2" key="1">
    <citation type="submission" date="2017-02" db="EMBL/GenBank/DDBJ databases">
        <title>Arcobacter lacus sp. nov., a new species isolated from reclaimed water.</title>
        <authorList>
            <person name="Figueras M.J."/>
            <person name="Perez-Cataluna A."/>
            <person name="Salas-Masso N."/>
        </authorList>
    </citation>
    <scope>NUCLEOTIDE SEQUENCE [LARGE SCALE GENOMIC DNA]</scope>
    <source>
        <strain evidence="1 2">RW43-9</strain>
    </source>
</reference>
<comment type="caution">
    <text evidence="1">The sequence shown here is derived from an EMBL/GenBank/DDBJ whole genome shotgun (WGS) entry which is preliminary data.</text>
</comment>
<protein>
    <recommendedName>
        <fullName evidence="3">Lipoprotein</fullName>
    </recommendedName>
</protein>